<keyword evidence="1" id="KW-1133">Transmembrane helix</keyword>
<organism evidence="2 3">
    <name type="scientific">Lentilactobacillus parabuchneri DSM 5707 = NBRC 107865</name>
    <dbReference type="NCBI Taxonomy" id="1423784"/>
    <lineage>
        <taxon>Bacteria</taxon>
        <taxon>Bacillati</taxon>
        <taxon>Bacillota</taxon>
        <taxon>Bacilli</taxon>
        <taxon>Lactobacillales</taxon>
        <taxon>Lactobacillaceae</taxon>
        <taxon>Lentilactobacillus</taxon>
    </lineage>
</organism>
<comment type="caution">
    <text evidence="2">The sequence shown here is derived from an EMBL/GenBank/DDBJ whole genome shotgun (WGS) entry which is preliminary data.</text>
</comment>
<dbReference type="AlphaFoldDB" id="A0A0R1YV94"/>
<evidence type="ECO:0000313" key="2">
    <source>
        <dbReference type="EMBL" id="KRM46106.1"/>
    </source>
</evidence>
<keyword evidence="1" id="KW-0812">Transmembrane</keyword>
<protein>
    <submittedName>
        <fullName evidence="2">Uncharacterized protein</fullName>
    </submittedName>
</protein>
<dbReference type="GeneID" id="69802629"/>
<sequence>MNEKEKAQNAKRANIMWIMLSLMVLVVLAGIVGIIMKSHQTSQYKDMIRQSVVAYNKTDPATKLSPTSKTKVYRVRKSGDGQFFVQLNGTTPKFVYQKTKGQWTSVGTQKKVNMVLKYRPVYTSTQP</sequence>
<evidence type="ECO:0000313" key="3">
    <source>
        <dbReference type="Proteomes" id="UP000051957"/>
    </source>
</evidence>
<dbReference type="RefSeq" id="WP_057909614.1">
    <property type="nucleotide sequence ID" value="NZ_AZGK01000010.1"/>
</dbReference>
<feature type="transmembrane region" description="Helical" evidence="1">
    <location>
        <begin position="15"/>
        <end position="36"/>
    </location>
</feature>
<evidence type="ECO:0000256" key="1">
    <source>
        <dbReference type="SAM" id="Phobius"/>
    </source>
</evidence>
<dbReference type="PATRIC" id="fig|1423784.4.peg.549"/>
<accession>A0A0R1YV94</accession>
<dbReference type="Proteomes" id="UP000051957">
    <property type="component" value="Unassembled WGS sequence"/>
</dbReference>
<proteinExistence type="predicted"/>
<keyword evidence="1" id="KW-0472">Membrane</keyword>
<reference evidence="2 3" key="1">
    <citation type="journal article" date="2015" name="Genome Announc.">
        <title>Expanding the biotechnology potential of lactobacilli through comparative genomics of 213 strains and associated genera.</title>
        <authorList>
            <person name="Sun Z."/>
            <person name="Harris H.M."/>
            <person name="McCann A."/>
            <person name="Guo C."/>
            <person name="Argimon S."/>
            <person name="Zhang W."/>
            <person name="Yang X."/>
            <person name="Jeffery I.B."/>
            <person name="Cooney J.C."/>
            <person name="Kagawa T.F."/>
            <person name="Liu W."/>
            <person name="Song Y."/>
            <person name="Salvetti E."/>
            <person name="Wrobel A."/>
            <person name="Rasinkangas P."/>
            <person name="Parkhill J."/>
            <person name="Rea M.C."/>
            <person name="O'Sullivan O."/>
            <person name="Ritari J."/>
            <person name="Douillard F.P."/>
            <person name="Paul Ross R."/>
            <person name="Yang R."/>
            <person name="Briner A.E."/>
            <person name="Felis G.E."/>
            <person name="de Vos W.M."/>
            <person name="Barrangou R."/>
            <person name="Klaenhammer T.R."/>
            <person name="Caufield P.W."/>
            <person name="Cui Y."/>
            <person name="Zhang H."/>
            <person name="O'Toole P.W."/>
        </authorList>
    </citation>
    <scope>NUCLEOTIDE SEQUENCE [LARGE SCALE GENOMIC DNA]</scope>
    <source>
        <strain evidence="2 3">DSM 5707</strain>
    </source>
</reference>
<gene>
    <name evidence="2" type="ORF">FC51_GL000555</name>
</gene>
<dbReference type="EMBL" id="AZGK01000010">
    <property type="protein sequence ID" value="KRM46106.1"/>
    <property type="molecule type" value="Genomic_DNA"/>
</dbReference>
<name>A0A0R1YV94_9LACO</name>